<dbReference type="RefSeq" id="WP_183352470.1">
    <property type="nucleotide sequence ID" value="NZ_BLXX01000001.1"/>
</dbReference>
<dbReference type="Pfam" id="PF14520">
    <property type="entry name" value="HHH_5"/>
    <property type="match status" value="1"/>
</dbReference>
<gene>
    <name evidence="1" type="ORF">GMST_00340</name>
</gene>
<dbReference type="SUPFAM" id="SSF47794">
    <property type="entry name" value="Rad51 N-terminal domain-like"/>
    <property type="match status" value="1"/>
</dbReference>
<reference evidence="2" key="1">
    <citation type="submission" date="2020-06" db="EMBL/GenBank/DDBJ databases">
        <title>Draft genomic sequence of Geomonas sp. Red330.</title>
        <authorList>
            <person name="Itoh H."/>
            <person name="Zhenxing X."/>
            <person name="Ushijima N."/>
            <person name="Masuda Y."/>
            <person name="Shiratori Y."/>
            <person name="Senoo K."/>
        </authorList>
    </citation>
    <scope>NUCLEOTIDE SEQUENCE [LARGE SCALE GENOMIC DNA]</scope>
    <source>
        <strain evidence="2">Red330</strain>
    </source>
</reference>
<dbReference type="AlphaFoldDB" id="A0A6V8MDF5"/>
<evidence type="ECO:0008006" key="3">
    <source>
        <dbReference type="Google" id="ProtNLM"/>
    </source>
</evidence>
<dbReference type="InterPro" id="IPR010995">
    <property type="entry name" value="DNA_repair_Rad51/TF_NusA_a-hlx"/>
</dbReference>
<proteinExistence type="predicted"/>
<sequence>MEQTAADLQQLKGVGSILVERLKEAGLDGFSKIAEADEQQLRKIKGLNARNIPSLQAQAKELAQGAGADRQAAIDALLERLGEVKLQVQALAQATRDRFGAELTGKHGKKLTCDLVSIEDTLDRLNLSGKKGGKRAGKALDKVQKRVGGLAEDASLKKVRKTLKRARKTVRKAVK</sequence>
<organism evidence="1 2">
    <name type="scientific">Geomonas silvestris</name>
    <dbReference type="NCBI Taxonomy" id="2740184"/>
    <lineage>
        <taxon>Bacteria</taxon>
        <taxon>Pseudomonadati</taxon>
        <taxon>Thermodesulfobacteriota</taxon>
        <taxon>Desulfuromonadia</taxon>
        <taxon>Geobacterales</taxon>
        <taxon>Geobacteraceae</taxon>
        <taxon>Geomonas</taxon>
    </lineage>
</organism>
<dbReference type="EMBL" id="BLXX01000001">
    <property type="protein sequence ID" value="GFO57709.1"/>
    <property type="molecule type" value="Genomic_DNA"/>
</dbReference>
<evidence type="ECO:0000313" key="2">
    <source>
        <dbReference type="Proteomes" id="UP000556026"/>
    </source>
</evidence>
<dbReference type="GO" id="GO:0000166">
    <property type="term" value="F:nucleotide binding"/>
    <property type="evidence" value="ECO:0007669"/>
    <property type="project" value="InterPro"/>
</dbReference>
<dbReference type="Proteomes" id="UP000556026">
    <property type="component" value="Unassembled WGS sequence"/>
</dbReference>
<evidence type="ECO:0000313" key="1">
    <source>
        <dbReference type="EMBL" id="GFO57709.1"/>
    </source>
</evidence>
<accession>A0A6V8MDF5</accession>
<keyword evidence="2" id="KW-1185">Reference proteome</keyword>
<comment type="caution">
    <text evidence="1">The sequence shown here is derived from an EMBL/GenBank/DDBJ whole genome shotgun (WGS) entry which is preliminary data.</text>
</comment>
<name>A0A6V8MDF5_9BACT</name>
<dbReference type="Gene3D" id="1.10.150.20">
    <property type="entry name" value="5' to 3' exonuclease, C-terminal subdomain"/>
    <property type="match status" value="1"/>
</dbReference>
<protein>
    <recommendedName>
        <fullName evidence="3">DNA-binding protein</fullName>
    </recommendedName>
</protein>